<reference evidence="6 7" key="1">
    <citation type="submission" date="2009-02" db="EMBL/GenBank/DDBJ databases">
        <title>Sequencing of the draft genome and assembly of Dethiobacter alkaliphilus AHT 1.</title>
        <authorList>
            <consortium name="US DOE Joint Genome Institute (JGI-PGF)"/>
            <person name="Lucas S."/>
            <person name="Copeland A."/>
            <person name="Lapidus A."/>
            <person name="Glavina del Rio T."/>
            <person name="Dalin E."/>
            <person name="Tice H."/>
            <person name="Bruce D."/>
            <person name="Goodwin L."/>
            <person name="Pitluck S."/>
            <person name="Larimer F."/>
            <person name="Land M.L."/>
            <person name="Hauser L."/>
            <person name="Muyzer G."/>
        </authorList>
    </citation>
    <scope>NUCLEOTIDE SEQUENCE [LARGE SCALE GENOMIC DNA]</scope>
    <source>
        <strain evidence="6 7">AHT 1</strain>
    </source>
</reference>
<evidence type="ECO:0000313" key="7">
    <source>
        <dbReference type="Proteomes" id="UP000006443"/>
    </source>
</evidence>
<keyword evidence="1" id="KW-0433">Leucine-rich repeat</keyword>
<evidence type="ECO:0000256" key="2">
    <source>
        <dbReference type="ARBA" id="ARBA00022737"/>
    </source>
</evidence>
<keyword evidence="2" id="KW-0677">Repeat</keyword>
<comment type="caution">
    <text evidence="6">The sequence shown here is derived from an EMBL/GenBank/DDBJ whole genome shotgun (WGS) entry which is preliminary data.</text>
</comment>
<evidence type="ECO:0000313" key="6">
    <source>
        <dbReference type="EMBL" id="EEG77377.1"/>
    </source>
</evidence>
<dbReference type="PROSITE" id="PS51450">
    <property type="entry name" value="LRR"/>
    <property type="match status" value="5"/>
</dbReference>
<gene>
    <name evidence="6" type="ORF">DealDRAFT_1834</name>
</gene>
<protein>
    <submittedName>
        <fullName evidence="6">Leucine-rich repeat protein</fullName>
    </submittedName>
</protein>
<dbReference type="STRING" id="555088.DealDRAFT_1834"/>
<dbReference type="InterPro" id="IPR032675">
    <property type="entry name" value="LRR_dom_sf"/>
</dbReference>
<keyword evidence="4" id="KW-0472">Membrane</keyword>
<keyword evidence="5" id="KW-0732">Signal</keyword>
<proteinExistence type="predicted"/>
<name>C0GH75_DETAL</name>
<sequence length="362" mass="38884">MAVVYKRLMVGVLLVLLLAIASTAAAETVVEFPDAALEEAVREALREWGSPLTTGDLARLSTLVAQKKDIRDLRGLEHAVNLTRLDLAGNNIANLSPLAGLTRLESLSLKQNRITDLTSLRNLSNLTYLSLEGNNLSDISALSGLTNLTRLNVGENRIQNLSPLRNLGGLEQLVAYYNEISDLSPVAGLTRLQVLNLSDNNISDLSPLVSNLRSGGLSGAYINVTNNRLDLSEDSALEAVIRQLDTAGADMAVGSQAKSAAGPGSPLPDPIQMNPPGGARTDSYMPEEEGQEVINGEAEPVALPAVDAEMLPVWLAQSILVFAMILVLAMAFVCYRIVVLLVRSRRQKQEQSSPSQQQNIPM</sequence>
<dbReference type="eggNOG" id="COG4886">
    <property type="taxonomic scope" value="Bacteria"/>
</dbReference>
<dbReference type="OrthoDB" id="2339349at2"/>
<feature type="region of interest" description="Disordered" evidence="3">
    <location>
        <begin position="255"/>
        <end position="286"/>
    </location>
</feature>
<dbReference type="Gene3D" id="3.80.10.10">
    <property type="entry name" value="Ribonuclease Inhibitor"/>
    <property type="match status" value="1"/>
</dbReference>
<dbReference type="PANTHER" id="PTHR18849:SF0">
    <property type="entry name" value="CILIA- AND FLAGELLA-ASSOCIATED PROTEIN 410-RELATED"/>
    <property type="match status" value="1"/>
</dbReference>
<evidence type="ECO:0000256" key="1">
    <source>
        <dbReference type="ARBA" id="ARBA00022614"/>
    </source>
</evidence>
<evidence type="ECO:0000256" key="4">
    <source>
        <dbReference type="SAM" id="Phobius"/>
    </source>
</evidence>
<keyword evidence="4" id="KW-0812">Transmembrane</keyword>
<feature type="chain" id="PRO_5002896562" evidence="5">
    <location>
        <begin position="27"/>
        <end position="362"/>
    </location>
</feature>
<keyword evidence="7" id="KW-1185">Reference proteome</keyword>
<dbReference type="EMBL" id="ACJM01000008">
    <property type="protein sequence ID" value="EEG77377.1"/>
    <property type="molecule type" value="Genomic_DNA"/>
</dbReference>
<dbReference type="Pfam" id="PF12799">
    <property type="entry name" value="LRR_4"/>
    <property type="match status" value="3"/>
</dbReference>
<organism evidence="6 7">
    <name type="scientific">Dethiobacter alkaliphilus AHT 1</name>
    <dbReference type="NCBI Taxonomy" id="555088"/>
    <lineage>
        <taxon>Bacteria</taxon>
        <taxon>Bacillati</taxon>
        <taxon>Bacillota</taxon>
        <taxon>Dethiobacteria</taxon>
        <taxon>Dethiobacterales</taxon>
        <taxon>Dethiobacteraceae</taxon>
        <taxon>Dethiobacter</taxon>
    </lineage>
</organism>
<dbReference type="SMART" id="SM00369">
    <property type="entry name" value="LRR_TYP"/>
    <property type="match status" value="5"/>
</dbReference>
<dbReference type="SMART" id="SM00365">
    <property type="entry name" value="LRR_SD22"/>
    <property type="match status" value="5"/>
</dbReference>
<dbReference type="Proteomes" id="UP000006443">
    <property type="component" value="Unassembled WGS sequence"/>
</dbReference>
<dbReference type="PANTHER" id="PTHR18849">
    <property type="entry name" value="LEUCINE RICH REPEAT PROTEIN"/>
    <property type="match status" value="1"/>
</dbReference>
<dbReference type="InterPro" id="IPR003591">
    <property type="entry name" value="Leu-rich_rpt_typical-subtyp"/>
</dbReference>
<evidence type="ECO:0000256" key="3">
    <source>
        <dbReference type="SAM" id="MobiDB-lite"/>
    </source>
</evidence>
<feature type="signal peptide" evidence="5">
    <location>
        <begin position="1"/>
        <end position="26"/>
    </location>
</feature>
<accession>C0GH75</accession>
<dbReference type="SMART" id="SM00364">
    <property type="entry name" value="LRR_BAC"/>
    <property type="match status" value="6"/>
</dbReference>
<dbReference type="InterPro" id="IPR025875">
    <property type="entry name" value="Leu-rich_rpt_4"/>
</dbReference>
<dbReference type="RefSeq" id="WP_008516774.1">
    <property type="nucleotide sequence ID" value="NZ_ACJM01000008.1"/>
</dbReference>
<feature type="transmembrane region" description="Helical" evidence="4">
    <location>
        <begin position="319"/>
        <end position="342"/>
    </location>
</feature>
<dbReference type="InterPro" id="IPR001611">
    <property type="entry name" value="Leu-rich_rpt"/>
</dbReference>
<dbReference type="AlphaFoldDB" id="C0GH75"/>
<keyword evidence="4" id="KW-1133">Transmembrane helix</keyword>
<dbReference type="SUPFAM" id="SSF52058">
    <property type="entry name" value="L domain-like"/>
    <property type="match status" value="1"/>
</dbReference>
<evidence type="ECO:0000256" key="5">
    <source>
        <dbReference type="SAM" id="SignalP"/>
    </source>
</evidence>